<feature type="chain" id="PRO_5036403029" evidence="1">
    <location>
        <begin position="17"/>
        <end position="292"/>
    </location>
</feature>
<protein>
    <submittedName>
        <fullName evidence="2">Uncharacterized protein</fullName>
    </submittedName>
</protein>
<sequence length="292" mass="31460">MHLLFLIIAVAGVARSNPVTQPSIQPLTPSPTPSPAMVEIGEAALLRPIGHQMPLNTTPLPLMDHGANFFHDKPVSLEANRQIPAVAPQPQAALLNITRDNSSMEEMKRPRRQASGCSDPCASTSDPCASTSDACATSDPCASTSDACATSDPCASTSDACATSDPCASTSDACATSDPCASTSDACATSDPVPPPQMPVPLLILMEPQELCIHKTPFCVEKENLASQEVRKANKNFHPQDPYLVFEDIENQIPPTTTVKSRPRNVPRIRQRNYLHERIQHKLHSKLRLQAK</sequence>
<reference evidence="2" key="1">
    <citation type="submission" date="2020-11" db="EMBL/GenBank/DDBJ databases">
        <authorList>
            <person name="Tran Van P."/>
        </authorList>
    </citation>
    <scope>NUCLEOTIDE SEQUENCE</scope>
</reference>
<name>A0A7R9BU22_9CRUS</name>
<keyword evidence="1" id="KW-0732">Signal</keyword>
<organism evidence="2">
    <name type="scientific">Notodromas monacha</name>
    <dbReference type="NCBI Taxonomy" id="399045"/>
    <lineage>
        <taxon>Eukaryota</taxon>
        <taxon>Metazoa</taxon>
        <taxon>Ecdysozoa</taxon>
        <taxon>Arthropoda</taxon>
        <taxon>Crustacea</taxon>
        <taxon>Oligostraca</taxon>
        <taxon>Ostracoda</taxon>
        <taxon>Podocopa</taxon>
        <taxon>Podocopida</taxon>
        <taxon>Cypridocopina</taxon>
        <taxon>Cypridoidea</taxon>
        <taxon>Cyprididae</taxon>
        <taxon>Notodromas</taxon>
    </lineage>
</organism>
<accession>A0A7R9BU22</accession>
<dbReference type="Proteomes" id="UP000678499">
    <property type="component" value="Unassembled WGS sequence"/>
</dbReference>
<feature type="signal peptide" evidence="1">
    <location>
        <begin position="1"/>
        <end position="16"/>
    </location>
</feature>
<dbReference type="EMBL" id="CAJPEX010001881">
    <property type="protein sequence ID" value="CAG0920130.1"/>
    <property type="molecule type" value="Genomic_DNA"/>
</dbReference>
<evidence type="ECO:0000313" key="2">
    <source>
        <dbReference type="EMBL" id="CAD7279978.1"/>
    </source>
</evidence>
<dbReference type="EMBL" id="OA883918">
    <property type="protein sequence ID" value="CAD7279978.1"/>
    <property type="molecule type" value="Genomic_DNA"/>
</dbReference>
<gene>
    <name evidence="2" type="ORF">NMOB1V02_LOCUS7642</name>
</gene>
<evidence type="ECO:0000256" key="1">
    <source>
        <dbReference type="SAM" id="SignalP"/>
    </source>
</evidence>
<keyword evidence="3" id="KW-1185">Reference proteome</keyword>
<evidence type="ECO:0000313" key="3">
    <source>
        <dbReference type="Proteomes" id="UP000678499"/>
    </source>
</evidence>
<dbReference type="AlphaFoldDB" id="A0A7R9BU22"/>
<proteinExistence type="predicted"/>